<dbReference type="GO" id="GO:0003735">
    <property type="term" value="F:structural constituent of ribosome"/>
    <property type="evidence" value="ECO:0007669"/>
    <property type="project" value="InterPro"/>
</dbReference>
<dbReference type="InterPro" id="IPR023029">
    <property type="entry name" value="Ribosomal_uS15_arc_euk"/>
</dbReference>
<name>A0A381TVS9_9ZZZZ</name>
<comment type="similarity">
    <text evidence="1">Belongs to the universal ribosomal protein uS15 family.</text>
</comment>
<dbReference type="SMART" id="SM01386">
    <property type="entry name" value="Ribosomal_S13_N"/>
    <property type="match status" value="1"/>
</dbReference>
<accession>A0A381TVS9</accession>
<dbReference type="EMBL" id="UINC01005258">
    <property type="protein sequence ID" value="SVA20156.1"/>
    <property type="molecule type" value="Genomic_DNA"/>
</dbReference>
<dbReference type="InterPro" id="IPR000589">
    <property type="entry name" value="Ribosomal_uS15"/>
</dbReference>
<dbReference type="PANTHER" id="PTHR11885:SF6">
    <property type="entry name" value="SMALL RIBOSOMAL SUBUNIT PROTEIN US15"/>
    <property type="match status" value="1"/>
</dbReference>
<protein>
    <recommendedName>
        <fullName evidence="5">Small ribosomal subunit protein uS15 N-terminal domain-containing protein</fullName>
    </recommendedName>
</protein>
<dbReference type="Gene3D" id="1.10.287.10">
    <property type="entry name" value="S15/NS1, RNA-binding"/>
    <property type="match status" value="1"/>
</dbReference>
<dbReference type="GO" id="GO:0022627">
    <property type="term" value="C:cytosolic small ribosomal subunit"/>
    <property type="evidence" value="ECO:0007669"/>
    <property type="project" value="TreeGrafter"/>
</dbReference>
<feature type="compositionally biased region" description="Basic and acidic residues" evidence="4">
    <location>
        <begin position="17"/>
        <end position="30"/>
    </location>
</feature>
<dbReference type="PANTHER" id="PTHR11885">
    <property type="entry name" value="RIBOSOMAL PROTEIN S15P/S13E"/>
    <property type="match status" value="1"/>
</dbReference>
<sequence length="151" mass="17292">MARMHSKGKGKSGSSKPHSETPPEWSNTDKKDVENLIAQLSGDGHSNAIIGTILRDKHGVPDVRLVTGERISQTLAKLDVIPSYPEDLMSLMRRALRLIDHLSTNGKDIHNRRQLELCESKIRRLSRYYKETNQLDGDWTYKRDQLRLMVE</sequence>
<dbReference type="Pfam" id="PF08069">
    <property type="entry name" value="Ribosomal_S13_N"/>
    <property type="match status" value="1"/>
</dbReference>
<organism evidence="6">
    <name type="scientific">marine metagenome</name>
    <dbReference type="NCBI Taxonomy" id="408172"/>
    <lineage>
        <taxon>unclassified sequences</taxon>
        <taxon>metagenomes</taxon>
        <taxon>ecological metagenomes</taxon>
    </lineage>
</organism>
<evidence type="ECO:0000256" key="2">
    <source>
        <dbReference type="ARBA" id="ARBA00022980"/>
    </source>
</evidence>
<dbReference type="Pfam" id="PF00312">
    <property type="entry name" value="Ribosomal_S15"/>
    <property type="match status" value="1"/>
</dbReference>
<keyword evidence="2" id="KW-0689">Ribosomal protein</keyword>
<dbReference type="AlphaFoldDB" id="A0A381TVS9"/>
<dbReference type="HAMAP" id="MF_01343_A">
    <property type="entry name" value="Ribosomal_uS15_A"/>
    <property type="match status" value="1"/>
</dbReference>
<dbReference type="SMART" id="SM01387">
    <property type="entry name" value="Ribosomal_S15"/>
    <property type="match status" value="1"/>
</dbReference>
<dbReference type="NCBIfam" id="NF006331">
    <property type="entry name" value="PRK08561.1"/>
    <property type="match status" value="1"/>
</dbReference>
<evidence type="ECO:0000256" key="1">
    <source>
        <dbReference type="ARBA" id="ARBA00008434"/>
    </source>
</evidence>
<feature type="compositionally biased region" description="Basic residues" evidence="4">
    <location>
        <begin position="1"/>
        <end position="10"/>
    </location>
</feature>
<dbReference type="PROSITE" id="PS00362">
    <property type="entry name" value="RIBOSOMAL_S15"/>
    <property type="match status" value="1"/>
</dbReference>
<feature type="region of interest" description="Disordered" evidence="4">
    <location>
        <begin position="1"/>
        <end position="30"/>
    </location>
</feature>
<evidence type="ECO:0000313" key="6">
    <source>
        <dbReference type="EMBL" id="SVA20156.1"/>
    </source>
</evidence>
<feature type="domain" description="Small ribosomal subunit protein uS15 N-terminal" evidence="5">
    <location>
        <begin position="1"/>
        <end position="60"/>
    </location>
</feature>
<dbReference type="InterPro" id="IPR009068">
    <property type="entry name" value="uS15_NS1_RNA-bd_sf"/>
</dbReference>
<evidence type="ECO:0000256" key="3">
    <source>
        <dbReference type="ARBA" id="ARBA00023274"/>
    </source>
</evidence>
<dbReference type="SUPFAM" id="SSF47060">
    <property type="entry name" value="S15/NS1 RNA-binding domain"/>
    <property type="match status" value="1"/>
</dbReference>
<dbReference type="InterPro" id="IPR012606">
    <property type="entry name" value="Ribosomal_uS15_N"/>
</dbReference>
<dbReference type="Gene3D" id="4.10.860.130">
    <property type="match status" value="1"/>
</dbReference>
<dbReference type="GO" id="GO:0006412">
    <property type="term" value="P:translation"/>
    <property type="evidence" value="ECO:0007669"/>
    <property type="project" value="InterPro"/>
</dbReference>
<gene>
    <name evidence="6" type="ORF">METZ01_LOCUS73010</name>
</gene>
<proteinExistence type="inferred from homology"/>
<reference evidence="6" key="1">
    <citation type="submission" date="2018-05" db="EMBL/GenBank/DDBJ databases">
        <authorList>
            <person name="Lanie J.A."/>
            <person name="Ng W.-L."/>
            <person name="Kazmierczak K.M."/>
            <person name="Andrzejewski T.M."/>
            <person name="Davidsen T.M."/>
            <person name="Wayne K.J."/>
            <person name="Tettelin H."/>
            <person name="Glass J.I."/>
            <person name="Rusch D."/>
            <person name="Podicherti R."/>
            <person name="Tsui H.-C.T."/>
            <person name="Winkler M.E."/>
        </authorList>
    </citation>
    <scope>NUCLEOTIDE SEQUENCE</scope>
</reference>
<evidence type="ECO:0000259" key="5">
    <source>
        <dbReference type="SMART" id="SM01386"/>
    </source>
</evidence>
<dbReference type="CDD" id="cd00677">
    <property type="entry name" value="S15_NS1_EPRS_RNA-bind"/>
    <property type="match status" value="1"/>
</dbReference>
<dbReference type="GO" id="GO:0070181">
    <property type="term" value="F:small ribosomal subunit rRNA binding"/>
    <property type="evidence" value="ECO:0007669"/>
    <property type="project" value="TreeGrafter"/>
</dbReference>
<evidence type="ECO:0000256" key="4">
    <source>
        <dbReference type="SAM" id="MobiDB-lite"/>
    </source>
</evidence>
<keyword evidence="3" id="KW-0687">Ribonucleoprotein</keyword>